<dbReference type="RefSeq" id="WP_167227019.1">
    <property type="nucleotide sequence ID" value="NZ_JAAQPH010000014.1"/>
</dbReference>
<dbReference type="InterPro" id="IPR005814">
    <property type="entry name" value="Aminotrans_3"/>
</dbReference>
<dbReference type="Gene3D" id="3.40.640.10">
    <property type="entry name" value="Type I PLP-dependent aspartate aminotransferase-like (Major domain)"/>
    <property type="match status" value="1"/>
</dbReference>
<sequence length="440" mass="47908">MTNIDYRHSIEAYERAKRVMPGGNTRSSVFENPFPIYVKSGRGAYVRDVDGHDYLDFQNNFTALIHGYAHPETLAALTAAAGQGFSFAHPTTSEIDLAEVLCDRVGYFERIRFMNTGSEAVMMAVKAARAITGRSKIAKFEGAYHGNYDFVEVSFDPVPENWGQDAPEAVPYNIATPRSILDDVVVIPFNDLPGTKQILCDRRSELACVLIDPLPARVGLVPIDPSYLSFLRQFTEQHGILLLSDEVLSFRIGYGGALSRFGVEPDLCVFGKIIGGGLPIGAVAGRAGIMKVFDSSRGKASVSQSGTFTANPLSMAAGAASMSAMTAEVFEQLDDLGEYTRRRLREAIAESGVSAQVTGMGSLFRIMIKEENVLDYRSGFPSNCERDRQRRLIAFVRDNGVILSATGLGALSTPMTTLDIDKMIEIIGRGLQAVDSQVTK</sequence>
<evidence type="ECO:0000313" key="5">
    <source>
        <dbReference type="Proteomes" id="UP000761264"/>
    </source>
</evidence>
<name>A0A967EZT6_9PROT</name>
<dbReference type="InterPro" id="IPR015422">
    <property type="entry name" value="PyrdxlP-dep_Trfase_small"/>
</dbReference>
<dbReference type="InterPro" id="IPR015424">
    <property type="entry name" value="PyrdxlP-dep_Trfase"/>
</dbReference>
<dbReference type="GO" id="GO:0030170">
    <property type="term" value="F:pyridoxal phosphate binding"/>
    <property type="evidence" value="ECO:0007669"/>
    <property type="project" value="InterPro"/>
</dbReference>
<keyword evidence="2 3" id="KW-0663">Pyridoxal phosphate</keyword>
<keyword evidence="5" id="KW-1185">Reference proteome</keyword>
<dbReference type="Proteomes" id="UP000761264">
    <property type="component" value="Unassembled WGS sequence"/>
</dbReference>
<dbReference type="Gene3D" id="3.90.1150.10">
    <property type="entry name" value="Aspartate Aminotransferase, domain 1"/>
    <property type="match status" value="1"/>
</dbReference>
<dbReference type="AlphaFoldDB" id="A0A967EZT6"/>
<dbReference type="EMBL" id="JAAQPH010000014">
    <property type="protein sequence ID" value="NIA70420.1"/>
    <property type="molecule type" value="Genomic_DNA"/>
</dbReference>
<gene>
    <name evidence="4" type="ORF">HBA54_17600</name>
</gene>
<protein>
    <submittedName>
        <fullName evidence="4">Aminotransferase class III-fold pyridoxal phosphate-dependent enzyme</fullName>
    </submittedName>
</protein>
<dbReference type="Pfam" id="PF00202">
    <property type="entry name" value="Aminotran_3"/>
    <property type="match status" value="1"/>
</dbReference>
<dbReference type="PANTHER" id="PTHR43713">
    <property type="entry name" value="GLUTAMATE-1-SEMIALDEHYDE 2,1-AMINOMUTASE"/>
    <property type="match status" value="1"/>
</dbReference>
<dbReference type="PANTHER" id="PTHR43713:SF3">
    <property type="entry name" value="GLUTAMATE-1-SEMIALDEHYDE 2,1-AMINOMUTASE 1, CHLOROPLASTIC-RELATED"/>
    <property type="match status" value="1"/>
</dbReference>
<dbReference type="InterPro" id="IPR015421">
    <property type="entry name" value="PyrdxlP-dep_Trfase_major"/>
</dbReference>
<evidence type="ECO:0000313" key="4">
    <source>
        <dbReference type="EMBL" id="NIA70420.1"/>
    </source>
</evidence>
<dbReference type="SUPFAM" id="SSF53383">
    <property type="entry name" value="PLP-dependent transferases"/>
    <property type="match status" value="1"/>
</dbReference>
<reference evidence="4" key="1">
    <citation type="submission" date="2020-03" db="EMBL/GenBank/DDBJ databases">
        <title>Genome of Pelagibius litoralis DSM 21314T.</title>
        <authorList>
            <person name="Wang G."/>
        </authorList>
    </citation>
    <scope>NUCLEOTIDE SEQUENCE</scope>
    <source>
        <strain evidence="4">DSM 21314</strain>
    </source>
</reference>
<proteinExistence type="inferred from homology"/>
<evidence type="ECO:0000256" key="2">
    <source>
        <dbReference type="ARBA" id="ARBA00022898"/>
    </source>
</evidence>
<accession>A0A967EZT6</accession>
<organism evidence="4 5">
    <name type="scientific">Pelagibius litoralis</name>
    <dbReference type="NCBI Taxonomy" id="374515"/>
    <lineage>
        <taxon>Bacteria</taxon>
        <taxon>Pseudomonadati</taxon>
        <taxon>Pseudomonadota</taxon>
        <taxon>Alphaproteobacteria</taxon>
        <taxon>Rhodospirillales</taxon>
        <taxon>Rhodovibrionaceae</taxon>
        <taxon>Pelagibius</taxon>
    </lineage>
</organism>
<keyword evidence="4" id="KW-0032">Aminotransferase</keyword>
<comment type="similarity">
    <text evidence="3">Belongs to the class-III pyridoxal-phosphate-dependent aminotransferase family.</text>
</comment>
<evidence type="ECO:0000256" key="1">
    <source>
        <dbReference type="ARBA" id="ARBA00001933"/>
    </source>
</evidence>
<dbReference type="GO" id="GO:0008483">
    <property type="term" value="F:transaminase activity"/>
    <property type="evidence" value="ECO:0007669"/>
    <property type="project" value="UniProtKB-KW"/>
</dbReference>
<keyword evidence="4" id="KW-0808">Transferase</keyword>
<comment type="cofactor">
    <cofactor evidence="1">
        <name>pyridoxal 5'-phosphate</name>
        <dbReference type="ChEBI" id="CHEBI:597326"/>
    </cofactor>
</comment>
<evidence type="ECO:0000256" key="3">
    <source>
        <dbReference type="RuleBase" id="RU003560"/>
    </source>
</evidence>
<comment type="caution">
    <text evidence="4">The sequence shown here is derived from an EMBL/GenBank/DDBJ whole genome shotgun (WGS) entry which is preliminary data.</text>
</comment>